<keyword evidence="4 7" id="KW-0812">Transmembrane</keyword>
<comment type="subcellular location">
    <subcellularLocation>
        <location evidence="1">Cell inner membrane</location>
        <topology evidence="1">Multi-pass membrane protein</topology>
    </subcellularLocation>
</comment>
<dbReference type="GO" id="GO:0022857">
    <property type="term" value="F:transmembrane transporter activity"/>
    <property type="evidence" value="ECO:0007669"/>
    <property type="project" value="TreeGrafter"/>
</dbReference>
<feature type="transmembrane region" description="Helical" evidence="7">
    <location>
        <begin position="85"/>
        <end position="108"/>
    </location>
</feature>
<keyword evidence="2" id="KW-1003">Cell membrane</keyword>
<name>A0A6I6JFM7_9BACT</name>
<evidence type="ECO:0000256" key="5">
    <source>
        <dbReference type="ARBA" id="ARBA00022989"/>
    </source>
</evidence>
<evidence type="ECO:0000313" key="10">
    <source>
        <dbReference type="Proteomes" id="UP000428328"/>
    </source>
</evidence>
<feature type="transmembrane region" description="Helical" evidence="7">
    <location>
        <begin position="7"/>
        <end position="39"/>
    </location>
</feature>
<dbReference type="NCBIfam" id="TIGR00786">
    <property type="entry name" value="dctM"/>
    <property type="match status" value="1"/>
</dbReference>
<keyword evidence="3" id="KW-0997">Cell inner membrane</keyword>
<organism evidence="9 10">
    <name type="scientific">Pseudodesulfovibrio cashew</name>
    <dbReference type="NCBI Taxonomy" id="2678688"/>
    <lineage>
        <taxon>Bacteria</taxon>
        <taxon>Pseudomonadati</taxon>
        <taxon>Thermodesulfobacteriota</taxon>
        <taxon>Desulfovibrionia</taxon>
        <taxon>Desulfovibrionales</taxon>
        <taxon>Desulfovibrionaceae</taxon>
    </lineage>
</organism>
<evidence type="ECO:0000256" key="1">
    <source>
        <dbReference type="ARBA" id="ARBA00004429"/>
    </source>
</evidence>
<feature type="transmembrane region" description="Helical" evidence="7">
    <location>
        <begin position="174"/>
        <end position="195"/>
    </location>
</feature>
<feature type="transmembrane region" description="Helical" evidence="7">
    <location>
        <begin position="51"/>
        <end position="73"/>
    </location>
</feature>
<dbReference type="EMBL" id="CP046400">
    <property type="protein sequence ID" value="QGY39880.1"/>
    <property type="molecule type" value="Genomic_DNA"/>
</dbReference>
<feature type="transmembrane region" description="Helical" evidence="7">
    <location>
        <begin position="284"/>
        <end position="306"/>
    </location>
</feature>
<protein>
    <submittedName>
        <fullName evidence="9">TRAP transporter large permease subunit</fullName>
    </submittedName>
</protein>
<proteinExistence type="predicted"/>
<feature type="transmembrane region" description="Helical" evidence="7">
    <location>
        <begin position="114"/>
        <end position="131"/>
    </location>
</feature>
<dbReference type="PIRSF" id="PIRSF006066">
    <property type="entry name" value="HI0050"/>
    <property type="match status" value="1"/>
</dbReference>
<evidence type="ECO:0000256" key="7">
    <source>
        <dbReference type="SAM" id="Phobius"/>
    </source>
</evidence>
<evidence type="ECO:0000259" key="8">
    <source>
        <dbReference type="Pfam" id="PF06808"/>
    </source>
</evidence>
<dbReference type="RefSeq" id="WP_158947104.1">
    <property type="nucleotide sequence ID" value="NZ_CP046400.1"/>
</dbReference>
<evidence type="ECO:0000256" key="3">
    <source>
        <dbReference type="ARBA" id="ARBA00022519"/>
    </source>
</evidence>
<reference evidence="9 10" key="1">
    <citation type="submission" date="2019-11" db="EMBL/GenBank/DDBJ databases">
        <authorList>
            <person name="Zheng R.K."/>
            <person name="Sun C.M."/>
        </authorList>
    </citation>
    <scope>NUCLEOTIDE SEQUENCE [LARGE SCALE GENOMIC DNA]</scope>
    <source>
        <strain evidence="9 10">SRB007</strain>
    </source>
</reference>
<evidence type="ECO:0000256" key="2">
    <source>
        <dbReference type="ARBA" id="ARBA00022475"/>
    </source>
</evidence>
<feature type="transmembrane region" description="Helical" evidence="7">
    <location>
        <begin position="326"/>
        <end position="354"/>
    </location>
</feature>
<gene>
    <name evidence="9" type="ORF">GM415_06990</name>
</gene>
<dbReference type="KEGG" id="psel:GM415_06990"/>
<feature type="transmembrane region" description="Helical" evidence="7">
    <location>
        <begin position="143"/>
        <end position="168"/>
    </location>
</feature>
<sequence>MMEALPLIMFAVLTILLMFGFPVAFTLLGTSLTFGLIGFGWDFFNLLPLRIWGTMNNFTLIAVPLFVFMGVMLERSGLAEDLLETMALLFGRMCGGLAVSVVIVGMLLGASTGIVGATVVTMGLISLPTMIRRGYQTELATGVISASGTLGQIIPPSIVLVLLGDIIGVSVGDLFMGAVIPGMLLVGLYCVYIIVYSHFNKTCAPTIPDEEWAEIKAAGLWTRVVKALVPPLLLMTCVLGSIFAGIASPTEAAAVGAFGAIVLSILNGRFTFQKLKETMRSTMVLTCMVFIILVGAGAFGLVFRGLGGDHVIRSYITHLAFDKWTVMFIVMGIIFVIGFFLDFIEITFIHIPVLAPIMKDFGFDPLWFAILFAVNLQTSFMTPPFGFSLFFLKGVAPPDVRTGQIYKGIIPFVFLQLLGLGLVVAFPEIATWLPRVVFSN</sequence>
<feature type="transmembrane region" description="Helical" evidence="7">
    <location>
        <begin position="252"/>
        <end position="272"/>
    </location>
</feature>
<evidence type="ECO:0000256" key="4">
    <source>
        <dbReference type="ARBA" id="ARBA00022692"/>
    </source>
</evidence>
<dbReference type="InterPro" id="IPR004681">
    <property type="entry name" value="TRAP_DctM"/>
</dbReference>
<feature type="transmembrane region" description="Helical" evidence="7">
    <location>
        <begin position="404"/>
        <end position="426"/>
    </location>
</feature>
<dbReference type="GO" id="GO:0005886">
    <property type="term" value="C:plasma membrane"/>
    <property type="evidence" value="ECO:0007669"/>
    <property type="project" value="UniProtKB-SubCell"/>
</dbReference>
<accession>A0A6I6JFM7</accession>
<dbReference type="PANTHER" id="PTHR33362">
    <property type="entry name" value="SIALIC ACID TRAP TRANSPORTER PERMEASE PROTEIN SIAT-RELATED"/>
    <property type="match status" value="1"/>
</dbReference>
<evidence type="ECO:0000313" key="9">
    <source>
        <dbReference type="EMBL" id="QGY39880.1"/>
    </source>
</evidence>
<keyword evidence="5 7" id="KW-1133">Transmembrane helix</keyword>
<feature type="domain" description="TRAP C4-dicarboxylate transport system permease DctM subunit" evidence="8">
    <location>
        <begin position="10"/>
        <end position="429"/>
    </location>
</feature>
<dbReference type="Pfam" id="PF06808">
    <property type="entry name" value="DctM"/>
    <property type="match status" value="1"/>
</dbReference>
<feature type="transmembrane region" description="Helical" evidence="7">
    <location>
        <begin position="366"/>
        <end position="392"/>
    </location>
</feature>
<keyword evidence="10" id="KW-1185">Reference proteome</keyword>
<feature type="transmembrane region" description="Helical" evidence="7">
    <location>
        <begin position="224"/>
        <end position="246"/>
    </location>
</feature>
<dbReference type="InterPro" id="IPR010656">
    <property type="entry name" value="DctM"/>
</dbReference>
<keyword evidence="6 7" id="KW-0472">Membrane</keyword>
<dbReference type="Proteomes" id="UP000428328">
    <property type="component" value="Chromosome"/>
</dbReference>
<evidence type="ECO:0000256" key="6">
    <source>
        <dbReference type="ARBA" id="ARBA00023136"/>
    </source>
</evidence>
<dbReference type="AlphaFoldDB" id="A0A6I6JFM7"/>
<dbReference type="PANTHER" id="PTHR33362:SF7">
    <property type="entry name" value="SLL1103 PROTEIN"/>
    <property type="match status" value="1"/>
</dbReference>